<dbReference type="InterPro" id="IPR029063">
    <property type="entry name" value="SAM-dependent_MTases_sf"/>
</dbReference>
<feature type="domain" description="Serine aminopeptidase S33" evidence="1">
    <location>
        <begin position="49"/>
        <end position="285"/>
    </location>
</feature>
<dbReference type="InterPro" id="IPR051044">
    <property type="entry name" value="MAG_DAG_Lipase"/>
</dbReference>
<dbReference type="STRING" id="1165689.SAMN02927914_02114"/>
<organism evidence="3 4">
    <name type="scientific">Mesorhizobium qingshengii</name>
    <dbReference type="NCBI Taxonomy" id="1165689"/>
    <lineage>
        <taxon>Bacteria</taxon>
        <taxon>Pseudomonadati</taxon>
        <taxon>Pseudomonadota</taxon>
        <taxon>Alphaproteobacteria</taxon>
        <taxon>Hyphomicrobiales</taxon>
        <taxon>Phyllobacteriaceae</taxon>
        <taxon>Mesorhizobium</taxon>
    </lineage>
</organism>
<protein>
    <submittedName>
        <fullName evidence="3">Lysophospholipase, alpha-beta hydrolase superfamily</fullName>
    </submittedName>
</protein>
<dbReference type="InterPro" id="IPR022744">
    <property type="entry name" value="MeTrfase_dom_put"/>
</dbReference>
<dbReference type="Gene3D" id="3.40.50.1820">
    <property type="entry name" value="alpha/beta hydrolase"/>
    <property type="match status" value="1"/>
</dbReference>
<dbReference type="GO" id="GO:0016787">
    <property type="term" value="F:hydrolase activity"/>
    <property type="evidence" value="ECO:0007669"/>
    <property type="project" value="UniProtKB-KW"/>
</dbReference>
<evidence type="ECO:0000313" key="3">
    <source>
        <dbReference type="EMBL" id="SDA67104.1"/>
    </source>
</evidence>
<name>A0A1G5XAQ4_9HYPH</name>
<dbReference type="EMBL" id="FMXM01000005">
    <property type="protein sequence ID" value="SDA67104.1"/>
    <property type="molecule type" value="Genomic_DNA"/>
</dbReference>
<evidence type="ECO:0000313" key="4">
    <source>
        <dbReference type="Proteomes" id="UP000198588"/>
    </source>
</evidence>
<dbReference type="SUPFAM" id="SSF53335">
    <property type="entry name" value="S-adenosyl-L-methionine-dependent methyltransferases"/>
    <property type="match status" value="1"/>
</dbReference>
<accession>A0A1G5XAQ4</accession>
<sequence length="602" mass="66821">MPPGGKTMMHEPIAAAVAENLDRQAQERVFCSHDGTEIFYRFWPAASADTRGAVVLFHRGHEHGGRMAHLVDELQMPDHAFYAWDARGNGRSSGERGYAPSFSALVRDIDYFMREIAVKDGFATQDIALIAQSFGAVLAAAWVHDYAPKLRAMVLASPAFSVKLYVPFAKEGIAFWQKIKGRFFVNSYVKAKFLTHDPVRIASFESDPLITRPIASNILVELYQHAARIVADARAITVPTQLLLSGSDWVVRHGPQHEFFVNLGSRTKERHVLPGFFHDTLGERDRAQALDLIRPFLARQFATPDAPVDLKQADIAGYTRDEADRLASPLDPLSLKGLYWAFSRASIRTGAWFSSGMKAGVATGFDSGSTLDYVYENEARGLTPLGRVVDRIFLEAIGWRGIRQRKLHLEELIGSCLATLKAAGRPVHILDIAAGHGRYVLDAIVKCPDQPASVRLQDYSDLNVQLGRKLIAERQLPASVSFQRADAFDADMLAAVDPAPDLAIVSGLYELFSDNAMITRSLGGLARAMQPGSLLLYTNQPWHPQLEMIARSLTSHRGGQAWVMRRRTQGEMDQLVEAAGFEKVDQRIDQWGIFTVSVARRR</sequence>
<dbReference type="Gene3D" id="3.40.50.150">
    <property type="entry name" value="Vaccinia Virus protein VP39"/>
    <property type="match status" value="1"/>
</dbReference>
<proteinExistence type="predicted"/>
<dbReference type="AlphaFoldDB" id="A0A1G5XAQ4"/>
<dbReference type="Pfam" id="PF12146">
    <property type="entry name" value="Hydrolase_4"/>
    <property type="match status" value="1"/>
</dbReference>
<gene>
    <name evidence="3" type="ORF">SAMN02927914_02114</name>
</gene>
<dbReference type="InterPro" id="IPR029058">
    <property type="entry name" value="AB_hydrolase_fold"/>
</dbReference>
<dbReference type="Pfam" id="PF12147">
    <property type="entry name" value="Methyltransf_20"/>
    <property type="match status" value="1"/>
</dbReference>
<dbReference type="SUPFAM" id="SSF53474">
    <property type="entry name" value="alpha/beta-Hydrolases"/>
    <property type="match status" value="1"/>
</dbReference>
<dbReference type="FunFam" id="3.40.50.1820:FF:000201">
    <property type="entry name" value="Alpha/beta fold hydrolase"/>
    <property type="match status" value="1"/>
</dbReference>
<evidence type="ECO:0000259" key="1">
    <source>
        <dbReference type="Pfam" id="PF12146"/>
    </source>
</evidence>
<dbReference type="Proteomes" id="UP000198588">
    <property type="component" value="Unassembled WGS sequence"/>
</dbReference>
<keyword evidence="3" id="KW-0378">Hydrolase</keyword>
<dbReference type="PANTHER" id="PTHR11614">
    <property type="entry name" value="PHOSPHOLIPASE-RELATED"/>
    <property type="match status" value="1"/>
</dbReference>
<feature type="domain" description="Methyltransferase" evidence="2">
    <location>
        <begin position="293"/>
        <end position="601"/>
    </location>
</feature>
<evidence type="ECO:0000259" key="2">
    <source>
        <dbReference type="Pfam" id="PF12147"/>
    </source>
</evidence>
<dbReference type="OrthoDB" id="9806902at2"/>
<dbReference type="InterPro" id="IPR022742">
    <property type="entry name" value="Hydrolase_4"/>
</dbReference>
<reference evidence="3 4" key="1">
    <citation type="submission" date="2016-10" db="EMBL/GenBank/DDBJ databases">
        <authorList>
            <person name="de Groot N.N."/>
        </authorList>
    </citation>
    <scope>NUCLEOTIDE SEQUENCE [LARGE SCALE GENOMIC DNA]</scope>
    <source>
        <strain evidence="3 4">CGMCC 1.12097</strain>
    </source>
</reference>